<accession>A0A1F6AYZ6</accession>
<feature type="compositionally biased region" description="Basic and acidic residues" evidence="1">
    <location>
        <begin position="218"/>
        <end position="239"/>
    </location>
</feature>
<proteinExistence type="predicted"/>
<feature type="region of interest" description="Disordered" evidence="1">
    <location>
        <begin position="217"/>
        <end position="266"/>
    </location>
</feature>
<feature type="region of interest" description="Disordered" evidence="1">
    <location>
        <begin position="397"/>
        <end position="416"/>
    </location>
</feature>
<protein>
    <submittedName>
        <fullName evidence="2">Uncharacterized protein</fullName>
    </submittedName>
</protein>
<evidence type="ECO:0000313" key="3">
    <source>
        <dbReference type="Proteomes" id="UP000176409"/>
    </source>
</evidence>
<feature type="region of interest" description="Disordered" evidence="1">
    <location>
        <begin position="430"/>
        <end position="453"/>
    </location>
</feature>
<dbReference type="STRING" id="1798396.A2973_00190"/>
<reference evidence="2 3" key="1">
    <citation type="journal article" date="2016" name="Nat. Commun.">
        <title>Thousands of microbial genomes shed light on interconnected biogeochemical processes in an aquifer system.</title>
        <authorList>
            <person name="Anantharaman K."/>
            <person name="Brown C.T."/>
            <person name="Hug L.A."/>
            <person name="Sharon I."/>
            <person name="Castelle C.J."/>
            <person name="Probst A.J."/>
            <person name="Thomas B.C."/>
            <person name="Singh A."/>
            <person name="Wilkins M.J."/>
            <person name="Karaoz U."/>
            <person name="Brodie E.L."/>
            <person name="Williams K.H."/>
            <person name="Hubbard S.S."/>
            <person name="Banfield J.F."/>
        </authorList>
    </citation>
    <scope>NUCLEOTIDE SEQUENCE [LARGE SCALE GENOMIC DNA]</scope>
</reference>
<dbReference type="Proteomes" id="UP000176409">
    <property type="component" value="Unassembled WGS sequence"/>
</dbReference>
<dbReference type="AlphaFoldDB" id="A0A1F6AYZ6"/>
<gene>
    <name evidence="2" type="ORF">A2973_00190</name>
</gene>
<organism evidence="2 3">
    <name type="scientific">Candidatus Gottesmanbacteria bacterium RIFCSPLOWO2_01_FULL_49_10</name>
    <dbReference type="NCBI Taxonomy" id="1798396"/>
    <lineage>
        <taxon>Bacteria</taxon>
        <taxon>Candidatus Gottesmaniibacteriota</taxon>
    </lineage>
</organism>
<name>A0A1F6AYZ6_9BACT</name>
<comment type="caution">
    <text evidence="2">The sequence shown here is derived from an EMBL/GenBank/DDBJ whole genome shotgun (WGS) entry which is preliminary data.</text>
</comment>
<dbReference type="EMBL" id="MFJZ01000033">
    <property type="protein sequence ID" value="OGG29901.1"/>
    <property type="molecule type" value="Genomic_DNA"/>
</dbReference>
<evidence type="ECO:0000256" key="1">
    <source>
        <dbReference type="SAM" id="MobiDB-lite"/>
    </source>
</evidence>
<sequence length="697" mass="79311">MAELVFAQDGHSWNNAIAHAAYGDNIGRFGEETARQLLREDIRSWIRERRGEGSQWSLFVREGEMVTEAGVSLQEMTNNITSGPHSNLVPETIKATVDLEAATLEEATRLAAAGADRIVLPEQHLDDRGNVVSRYLSVWKKNASDPSRYDGTRIDLGKNVRIEDVRTGTSFTAFEQHESVSFYQHRGQKHAFVLAFRNNAAVPFESVKDAIVTKVHRSHQETYSDRVHPEASPKDERNQPVRSEGQQTQGEARDPRKTLSASNIQRDHHIDALTDVPRIVVRDTAETVRGIAVFLRDKHKQKESDTERRVHKDYLHVRLREKKTERLTLEKIREKPVRMVEVIGKRHSEVKKEAMALGVIAETGVAVHAAPVILARLAEKLPTPIMAIKKSIERHTRDELKRKKKELRKTRGEAQKDSEKVYILKPKRVEPLRKGKERKKSEKRAKGFREMTAGGRRHTVAERGGGKDRRRWRRRSENGFKKNVVAELLKPSVLEKREKGRVWRLPRVARKAETALEGKHLSKREKKLWVKLAVVAEKFRKLASQGLPRKLSLYGALQSRERQRRKGVARVTREGLSSRSLKVKKERIAAAGMQFAWMAWVILGGGRQVGEHGANSFPIRSTLAKLVSERRSVKLIHPEGAEHEGSPWVILSIIWYLALLREGAFARSTVQHQKSQPKAPRWLPQQAVIYAFAAGMT</sequence>
<evidence type="ECO:0000313" key="2">
    <source>
        <dbReference type="EMBL" id="OGG29901.1"/>
    </source>
</evidence>
<feature type="compositionally biased region" description="Polar residues" evidence="1">
    <location>
        <begin position="240"/>
        <end position="250"/>
    </location>
</feature>